<protein>
    <recommendedName>
        <fullName evidence="12">DUF2029 domain-containing protein</fullName>
    </recommendedName>
</protein>
<reference evidence="11" key="1">
    <citation type="submission" date="2019-08" db="EMBL/GenBank/DDBJ databases">
        <title>Limnoglobus roseus gen. nov., sp. nov., a novel freshwater planctomycete with a giant genome from the family Gemmataceae.</title>
        <authorList>
            <person name="Kulichevskaya I.S."/>
            <person name="Naumoff D.G."/>
            <person name="Miroshnikov K."/>
            <person name="Ivanova A."/>
            <person name="Philippov D.A."/>
            <person name="Hakobyan A."/>
            <person name="Rijpstra I.C."/>
            <person name="Sinninghe Damste J.S."/>
            <person name="Liesack W."/>
            <person name="Dedysh S.N."/>
        </authorList>
    </citation>
    <scope>NUCLEOTIDE SEQUENCE [LARGE SCALE GENOMIC DNA]</scope>
    <source>
        <strain evidence="11">PX52</strain>
    </source>
</reference>
<comment type="subcellular location">
    <subcellularLocation>
        <location evidence="1">Cell membrane</location>
        <topology evidence="1">Multi-pass membrane protein</topology>
    </subcellularLocation>
</comment>
<dbReference type="KEGG" id="lrs:PX52LOC_00347"/>
<dbReference type="Pfam" id="PF09594">
    <property type="entry name" value="GT87"/>
    <property type="match status" value="1"/>
</dbReference>
<keyword evidence="5 9" id="KW-1133">Transmembrane helix</keyword>
<evidence type="ECO:0000313" key="11">
    <source>
        <dbReference type="Proteomes" id="UP000324974"/>
    </source>
</evidence>
<feature type="transmembrane region" description="Helical" evidence="9">
    <location>
        <begin position="353"/>
        <end position="376"/>
    </location>
</feature>
<feature type="transmembrane region" description="Helical" evidence="9">
    <location>
        <begin position="14"/>
        <end position="34"/>
    </location>
</feature>
<dbReference type="Proteomes" id="UP000324974">
    <property type="component" value="Chromosome"/>
</dbReference>
<evidence type="ECO:0000256" key="1">
    <source>
        <dbReference type="ARBA" id="ARBA00004651"/>
    </source>
</evidence>
<evidence type="ECO:0000256" key="9">
    <source>
        <dbReference type="SAM" id="Phobius"/>
    </source>
</evidence>
<dbReference type="GO" id="GO:0005886">
    <property type="term" value="C:plasma membrane"/>
    <property type="evidence" value="ECO:0007669"/>
    <property type="project" value="UniProtKB-SubCell"/>
</dbReference>
<dbReference type="InterPro" id="IPR018584">
    <property type="entry name" value="GT87"/>
</dbReference>
<sequence length="440" mass="47772">MSAIGPEEPKTRPWVIVVGVLAILAGLGWCVSRVREQPSSLPMKDFVEYWSAAKVNLAGGNPYDAAQLKPHQQAALGVKQLDDVTMMWNPPWVLVLVTPLGLLSATSAHYVFLAVQLAAILLSATWLWKVYRGPTSYLWVAWVLALTFGPSAFVFWYGQIGGLLLLGLAGFLYFRHIDRPVIAGVFVALTAIKPHLLFAFGLVVVLDALVSRAGRRTLLAGFVTVLLAAGGAWLMNPAVYAHYSGAGWQSSTDINVSPKDWAQPLVSYWLRMALAPGAFWVQFLPMMSVVGLVARYWWRKRQIWNWSDELPGLVFVSVLATPYGAWIFDLVVLLVPVLAVAARLVEQPGRGRYLVAAGFALVTVGVVAPGTIKAWLTGSAEIGLHTFIWVSPAVLALCLWGNRLGRRSSHLPPVNLGDTPPPGGREKVVVRPGSGTANSP</sequence>
<dbReference type="EMBL" id="CP042425">
    <property type="protein sequence ID" value="QEL13490.1"/>
    <property type="molecule type" value="Genomic_DNA"/>
</dbReference>
<comment type="similarity">
    <text evidence="7">Belongs to the glycosyltransferase 87 family.</text>
</comment>
<dbReference type="AlphaFoldDB" id="A0A5C1A4C5"/>
<keyword evidence="4 9" id="KW-0812">Transmembrane</keyword>
<feature type="transmembrane region" description="Helical" evidence="9">
    <location>
        <begin position="218"/>
        <end position="235"/>
    </location>
</feature>
<evidence type="ECO:0000256" key="2">
    <source>
        <dbReference type="ARBA" id="ARBA00022475"/>
    </source>
</evidence>
<gene>
    <name evidence="10" type="ORF">PX52LOC_00347</name>
</gene>
<feature type="transmembrane region" description="Helical" evidence="9">
    <location>
        <begin position="382"/>
        <end position="400"/>
    </location>
</feature>
<evidence type="ECO:0000256" key="7">
    <source>
        <dbReference type="ARBA" id="ARBA00024033"/>
    </source>
</evidence>
<evidence type="ECO:0000313" key="10">
    <source>
        <dbReference type="EMBL" id="QEL13490.1"/>
    </source>
</evidence>
<evidence type="ECO:0008006" key="12">
    <source>
        <dbReference type="Google" id="ProtNLM"/>
    </source>
</evidence>
<evidence type="ECO:0000256" key="5">
    <source>
        <dbReference type="ARBA" id="ARBA00022989"/>
    </source>
</evidence>
<name>A0A5C1A4C5_9BACT</name>
<feature type="transmembrane region" description="Helical" evidence="9">
    <location>
        <begin position="181"/>
        <end position="206"/>
    </location>
</feature>
<feature type="region of interest" description="Disordered" evidence="8">
    <location>
        <begin position="411"/>
        <end position="440"/>
    </location>
</feature>
<feature type="transmembrane region" description="Helical" evidence="9">
    <location>
        <begin position="310"/>
        <end position="341"/>
    </location>
</feature>
<evidence type="ECO:0000256" key="8">
    <source>
        <dbReference type="SAM" id="MobiDB-lite"/>
    </source>
</evidence>
<keyword evidence="6 9" id="KW-0472">Membrane</keyword>
<proteinExistence type="inferred from homology"/>
<keyword evidence="11" id="KW-1185">Reference proteome</keyword>
<evidence type="ECO:0000256" key="4">
    <source>
        <dbReference type="ARBA" id="ARBA00022692"/>
    </source>
</evidence>
<keyword evidence="2" id="KW-1003">Cell membrane</keyword>
<dbReference type="RefSeq" id="WP_149108458.1">
    <property type="nucleotide sequence ID" value="NZ_CP042425.1"/>
</dbReference>
<keyword evidence="3" id="KW-0808">Transferase</keyword>
<dbReference type="OrthoDB" id="266715at2"/>
<organism evidence="10 11">
    <name type="scientific">Limnoglobus roseus</name>
    <dbReference type="NCBI Taxonomy" id="2598579"/>
    <lineage>
        <taxon>Bacteria</taxon>
        <taxon>Pseudomonadati</taxon>
        <taxon>Planctomycetota</taxon>
        <taxon>Planctomycetia</taxon>
        <taxon>Gemmatales</taxon>
        <taxon>Gemmataceae</taxon>
        <taxon>Limnoglobus</taxon>
    </lineage>
</organism>
<evidence type="ECO:0000256" key="6">
    <source>
        <dbReference type="ARBA" id="ARBA00023136"/>
    </source>
</evidence>
<evidence type="ECO:0000256" key="3">
    <source>
        <dbReference type="ARBA" id="ARBA00022679"/>
    </source>
</evidence>
<dbReference type="GO" id="GO:0016758">
    <property type="term" value="F:hexosyltransferase activity"/>
    <property type="evidence" value="ECO:0007669"/>
    <property type="project" value="InterPro"/>
</dbReference>
<feature type="transmembrane region" description="Helical" evidence="9">
    <location>
        <begin position="148"/>
        <end position="174"/>
    </location>
</feature>
<feature type="transmembrane region" description="Helical" evidence="9">
    <location>
        <begin position="277"/>
        <end position="298"/>
    </location>
</feature>
<accession>A0A5C1A4C5</accession>